<evidence type="ECO:0000256" key="4">
    <source>
        <dbReference type="ARBA" id="ARBA00022692"/>
    </source>
</evidence>
<evidence type="ECO:0000256" key="6">
    <source>
        <dbReference type="ARBA" id="ARBA00022737"/>
    </source>
</evidence>
<comment type="caution">
    <text evidence="12">Lacks conserved residue(s) required for the propagation of feature annotation.</text>
</comment>
<dbReference type="SMART" id="SM00179">
    <property type="entry name" value="EGF_CA"/>
    <property type="match status" value="3"/>
</dbReference>
<dbReference type="InterPro" id="IPR011042">
    <property type="entry name" value="6-blade_b-propeller_TolB-like"/>
</dbReference>
<dbReference type="InterPro" id="IPR051221">
    <property type="entry name" value="LDLR-related"/>
</dbReference>
<evidence type="ECO:0000256" key="16">
    <source>
        <dbReference type="SAM" id="SignalP"/>
    </source>
</evidence>
<dbReference type="CDD" id="cd00054">
    <property type="entry name" value="EGF_CA"/>
    <property type="match status" value="2"/>
</dbReference>
<dbReference type="InterPro" id="IPR000152">
    <property type="entry name" value="EGF-type_Asp/Asn_hydroxyl_site"/>
</dbReference>
<reference evidence="18" key="1">
    <citation type="submission" date="2016-12" db="EMBL/GenBank/DDBJ databases">
        <title>Molecular characterization and expression pattern of Bemisia tabaci vitellogenin receptor.</title>
        <authorList>
            <person name="Guo J.Y."/>
            <person name="Ye G.Y."/>
            <person name="Dong S.Z."/>
            <person name="Huang J."/>
            <person name="Wang L."/>
            <person name="Fang Q."/>
            <person name="Hu C."/>
        </authorList>
    </citation>
    <scope>NUCLEOTIDE SEQUENCE</scope>
</reference>
<evidence type="ECO:0000256" key="13">
    <source>
        <dbReference type="PROSITE-ProRule" id="PRU00124"/>
    </source>
</evidence>
<accession>A0A0A6YZ26</accession>
<evidence type="ECO:0000256" key="15">
    <source>
        <dbReference type="SAM" id="Phobius"/>
    </source>
</evidence>
<feature type="signal peptide" evidence="16">
    <location>
        <begin position="1"/>
        <end position="34"/>
    </location>
</feature>
<dbReference type="SUPFAM" id="SSF57184">
    <property type="entry name" value="Growth factor receptor domain"/>
    <property type="match status" value="1"/>
</dbReference>
<dbReference type="GO" id="GO:0043235">
    <property type="term" value="C:receptor complex"/>
    <property type="evidence" value="ECO:0007669"/>
    <property type="project" value="TreeGrafter"/>
</dbReference>
<dbReference type="InterPro" id="IPR000742">
    <property type="entry name" value="EGF"/>
</dbReference>
<name>A0A0A6YZ26_BEMTA</name>
<organism evidence="18">
    <name type="scientific">Bemisia tabaci</name>
    <name type="common">Sweetpotato whitefly</name>
    <name type="synonym">Aleurodes tabaci</name>
    <dbReference type="NCBI Taxonomy" id="7038"/>
    <lineage>
        <taxon>Eukaryota</taxon>
        <taxon>Metazoa</taxon>
        <taxon>Ecdysozoa</taxon>
        <taxon>Arthropoda</taxon>
        <taxon>Hexapoda</taxon>
        <taxon>Insecta</taxon>
        <taxon>Pterygota</taxon>
        <taxon>Neoptera</taxon>
        <taxon>Paraneoptera</taxon>
        <taxon>Hemiptera</taxon>
        <taxon>Sternorrhyncha</taxon>
        <taxon>Aleyrodoidea</taxon>
        <taxon>Aleyrodidae</taxon>
        <taxon>Aleyrodinae</taxon>
        <taxon>Bemisia</taxon>
    </lineage>
</organism>
<dbReference type="InterPro" id="IPR000033">
    <property type="entry name" value="LDLR_classB_rpt"/>
</dbReference>
<evidence type="ECO:0000256" key="14">
    <source>
        <dbReference type="PROSITE-ProRule" id="PRU00461"/>
    </source>
</evidence>
<dbReference type="SUPFAM" id="SSF63825">
    <property type="entry name" value="YWTD domain"/>
    <property type="match status" value="3"/>
</dbReference>
<evidence type="ECO:0000256" key="10">
    <source>
        <dbReference type="ARBA" id="ARBA00023170"/>
    </source>
</evidence>
<dbReference type="SMART" id="SM00135">
    <property type="entry name" value="LY"/>
    <property type="match status" value="12"/>
</dbReference>
<dbReference type="Pfam" id="PF00058">
    <property type="entry name" value="Ldl_recept_b"/>
    <property type="match status" value="2"/>
</dbReference>
<keyword evidence="2 12" id="KW-0245">EGF-like domain</keyword>
<dbReference type="PROSITE" id="PS00010">
    <property type="entry name" value="ASX_HYDROXYL"/>
    <property type="match status" value="1"/>
</dbReference>
<evidence type="ECO:0000256" key="11">
    <source>
        <dbReference type="ARBA" id="ARBA00023180"/>
    </source>
</evidence>
<dbReference type="InterPro" id="IPR023415">
    <property type="entry name" value="LDLR_class-A_CS"/>
</dbReference>
<evidence type="ECO:0000256" key="12">
    <source>
        <dbReference type="PROSITE-ProRule" id="PRU00076"/>
    </source>
</evidence>
<dbReference type="FunFam" id="2.10.25.10:FF:000009">
    <property type="entry name" value="Low-density lipoprotein receptor isoform 1"/>
    <property type="match status" value="2"/>
</dbReference>
<dbReference type="PROSITE" id="PS01186">
    <property type="entry name" value="EGF_2"/>
    <property type="match status" value="1"/>
</dbReference>
<dbReference type="InterPro" id="IPR036055">
    <property type="entry name" value="LDL_receptor-like_sf"/>
</dbReference>
<dbReference type="GO" id="GO:0005509">
    <property type="term" value="F:calcium ion binding"/>
    <property type="evidence" value="ECO:0007669"/>
    <property type="project" value="InterPro"/>
</dbReference>
<feature type="disulfide bond" evidence="13">
    <location>
        <begin position="1041"/>
        <end position="1053"/>
    </location>
</feature>
<protein>
    <submittedName>
        <fullName evidence="18">Vitellogenin receptor</fullName>
    </submittedName>
</protein>
<feature type="chain" id="PRO_5002024664" evidence="16">
    <location>
        <begin position="35"/>
        <end position="1809"/>
    </location>
</feature>
<keyword evidence="11" id="KW-0325">Glycoprotein</keyword>
<dbReference type="PANTHER" id="PTHR22722">
    <property type="entry name" value="LOW-DENSITY LIPOPROTEIN RECEPTOR-RELATED PROTEIN 2-RELATED"/>
    <property type="match status" value="1"/>
</dbReference>
<dbReference type="SUPFAM" id="SSF57424">
    <property type="entry name" value="LDL receptor-like module"/>
    <property type="match status" value="11"/>
</dbReference>
<dbReference type="EMBL" id="HM017828">
    <property type="protein sequence ID" value="ADM34986.1"/>
    <property type="molecule type" value="mRNA"/>
</dbReference>
<evidence type="ECO:0000256" key="2">
    <source>
        <dbReference type="ARBA" id="ARBA00022536"/>
    </source>
</evidence>
<dbReference type="Pfam" id="PF14670">
    <property type="entry name" value="FXa_inhibition"/>
    <property type="match status" value="2"/>
</dbReference>
<feature type="disulfide bond" evidence="13">
    <location>
        <begin position="1009"/>
        <end position="1027"/>
    </location>
</feature>
<keyword evidence="8 15" id="KW-0472">Membrane</keyword>
<feature type="repeat" description="LDL-receptor class B" evidence="14">
    <location>
        <begin position="423"/>
        <end position="466"/>
    </location>
</feature>
<feature type="disulfide bond" evidence="13">
    <location>
        <begin position="1100"/>
        <end position="1115"/>
    </location>
</feature>
<dbReference type="SMART" id="SM00192">
    <property type="entry name" value="LDLa"/>
    <property type="match status" value="12"/>
</dbReference>
<feature type="disulfide bond" evidence="13">
    <location>
        <begin position="1088"/>
        <end position="1106"/>
    </location>
</feature>
<dbReference type="InterPro" id="IPR001881">
    <property type="entry name" value="EGF-like_Ca-bd_dom"/>
</dbReference>
<evidence type="ECO:0000256" key="5">
    <source>
        <dbReference type="ARBA" id="ARBA00022729"/>
    </source>
</evidence>
<feature type="disulfide bond" evidence="13">
    <location>
        <begin position="1176"/>
        <end position="1194"/>
    </location>
</feature>
<keyword evidence="3" id="KW-0254">Endocytosis</keyword>
<sequence length="1809" mass="201310">MIQREWSSISKGSWCTALLVVIAVFCTFVQSSSSYECVGPSHFECTNHRCISMDLRCDGDDDCNDGSDEHGCNVDKSKNETCASTQFDCGQGQCIPRSWVCDGNADCEDGKDEGAVGCAESHCAASEWECPHNHRCIPNDYICDGDDDCGDNSDEDDCTGKNNFTECTSAFGKFLCKNRNQCIDDSLLCNGHPDCKDGSDEGGHCASKAQVATDCAKLNCTHSCVESPDGPVCVCGSGYHLEGNVCEDINECLEWGTCDQMCENTVGGYICECEPGYKLESNGRTCKAEEGEGLLIYSSLKKIKSLYLTSRISMTVASEVPYATGVSFDGKHVYWTTVLDGVESIVRASEDGSHETTIVDSGVGSPEDLAVDWVTGNIYFTDGEYQQIGICTYNEELVETKCAVLHNKDLNKPRAIVLNPADAVMYWSDWGFKPLIARSGMDGTDFYEFVTTELHWPNGLTIDHGNRRVYWVDARLGTVETVDFQGRDRRKILTDLNDHPFAIAVFEDKIYWSGWTNQEIVECNKFTGKNRVQVVKSRKDKIYGVHIFHPTLQNHSLPNPCAGKCSDICALSPSASSGGKGYSCLCPDNKILSPSGEWCQEQPKESVIVSIGNFVFQLKVTLGKQYIHPLPVNNLQSVSAIVYNSFDGSLLIADPDAKMIYSYQLNTDTMETLIDLKVGYVSALAYDPIGRNLYWCDKEAGTVEVFSFFSHRRKLLLREFDDEKPFAMTLIPEEGLMFVIAKAHDHLHIDRINMDGSLSTLTHMTSLKLQGPDVALHYDSDSRRVYWADHSAGLIESTDTNGNDRQVYRDVSSPLALTDVDRDLYWTSDGRPHLYYSEKSNASMPVRKINMERFLRSPKDHYRMFVTAIIPDKTTRDHPCQTNNGKCSHFCLLTSRNPKHVCSCPDGMKLADNGQDCEEIAACGAHEYHCTTGECIPMSKKCDRNKDCPYGEDETFCPAQCETDQFACFDGQKCIDAKDRCNMHFDCHDHSDEANCQNVTCDQSYNFLCRIGECVSHAVLCNNEWNCKDGSDEENCTTSTCPSSEFRCHSGTCIPKNWVCDLDADCPDQSDENNCSFSRKEKCTEFLCQSGMCVAQELVCNGQTECDDGSDEFNCDEPVPKTANKEDGFIDNCDEEKEFMCEPGKCINLIFKCNGVKDCENGADELNCIGCEQFTCNNGKCITYDLVCNDDDDCGDSSDERPLNSCPDSKENPAIVPAHIPNVCHGFVCKNGECLDDFSLVCNKKQDCKDGSDEGGRCGSSCDVTANCSQICRDKPNGHECACVPGFKIAEDGRDCEDIDECTELEPCSQMCFNTYGSYTCACLGPDYIKKSDGSCKATGPKLQYVFATGYQIRTISYLMTDVKVAYYSADLEVSGFDVNMRTEHVYWSSENKGVITKMSLTHRHEPKHFITGLRRPSELAVDWITHNLYFVQARNIINVCNFHLERCAQILTAESGLEINSLAVDPVRGVLFWSETSRIVWNMPKSSIRRADMNGKNIETIVSANVSYALDLALDPILNHVYWVDKTLKVIERANYDGTRRRVILTSKFHPKSVALFDGSIYWSVESSGSPITKCALQGLSTESYSCNQIPIKVVDPITHFTLMQPALQRNISNACRNMECSHMCVLSSTLPSCICRNGKIVPPKTACTDSNYMPETHFLETTGTVDGQSPGYSWSSICATIILVAFIGTTFYALFYYYNSKYNMRRLFPSIHFKNPAFNLQSKFQANGMTGLASGNHMAHLSSKDHHFENPLQESREGEVRIVTPNEITISRAETSWTSAHLEDSSSIETEYADLVVETNPKANLIS</sequence>
<dbReference type="PROSITE" id="PS50068">
    <property type="entry name" value="LDLRA_2"/>
    <property type="match status" value="12"/>
</dbReference>
<feature type="disulfide bond" evidence="13">
    <location>
        <begin position="57"/>
        <end position="72"/>
    </location>
</feature>
<feature type="repeat" description="LDL-receptor class B" evidence="14">
    <location>
        <begin position="467"/>
        <end position="509"/>
    </location>
</feature>
<keyword evidence="6" id="KW-0677">Repeat</keyword>
<feature type="disulfide bond" evidence="13">
    <location>
        <begin position="89"/>
        <end position="107"/>
    </location>
</feature>
<feature type="domain" description="EGF-like" evidence="17">
    <location>
        <begin position="248"/>
        <end position="287"/>
    </location>
</feature>
<keyword evidence="5 16" id="KW-0732">Signal</keyword>
<keyword evidence="10 18" id="KW-0675">Receptor</keyword>
<evidence type="ECO:0000313" key="18">
    <source>
        <dbReference type="EMBL" id="ADM34986.1"/>
    </source>
</evidence>
<dbReference type="Pfam" id="PF12662">
    <property type="entry name" value="cEGF"/>
    <property type="match status" value="1"/>
</dbReference>
<feature type="disulfide bond" evidence="13">
    <location>
        <begin position="981"/>
        <end position="996"/>
    </location>
</feature>
<feature type="disulfide bond" evidence="13">
    <location>
        <begin position="1021"/>
        <end position="1036"/>
    </location>
</feature>
<feature type="disulfide bond" evidence="13">
    <location>
        <begin position="1048"/>
        <end position="1066"/>
    </location>
</feature>
<feature type="disulfide bond" evidence="13">
    <location>
        <begin position="143"/>
        <end position="158"/>
    </location>
</feature>
<dbReference type="GO" id="GO:0006897">
    <property type="term" value="P:endocytosis"/>
    <property type="evidence" value="ECO:0007669"/>
    <property type="project" value="UniProtKB-KW"/>
</dbReference>
<dbReference type="FunFam" id="2.120.10.30:FF:000241">
    <property type="entry name" value="Low-density lipoprotein receptor-related protein 6"/>
    <property type="match status" value="1"/>
</dbReference>
<dbReference type="PANTHER" id="PTHR22722:SF14">
    <property type="entry name" value="MEGALIN, ISOFORM A"/>
    <property type="match status" value="1"/>
</dbReference>
<dbReference type="PROSITE" id="PS01187">
    <property type="entry name" value="EGF_CA"/>
    <property type="match status" value="2"/>
</dbReference>
<dbReference type="SMART" id="SM00181">
    <property type="entry name" value="EGF"/>
    <property type="match status" value="8"/>
</dbReference>
<dbReference type="Gene3D" id="4.10.400.10">
    <property type="entry name" value="Low-density Lipoprotein Receptor"/>
    <property type="match status" value="12"/>
</dbReference>
<feature type="disulfide bond" evidence="13">
    <location>
        <begin position="82"/>
        <end position="94"/>
    </location>
</feature>
<proteinExistence type="evidence at transcript level"/>
<feature type="disulfide bond" evidence="12">
    <location>
        <begin position="252"/>
        <end position="262"/>
    </location>
</feature>
<dbReference type="PRINTS" id="PR00261">
    <property type="entry name" value="LDLRECEPTOR"/>
</dbReference>
<dbReference type="FunFam" id="4.10.400.10:FF:000011">
    <property type="entry name" value="Low-density lipoprotein receptor-related protein 1"/>
    <property type="match status" value="1"/>
</dbReference>
<dbReference type="PROSITE" id="PS50026">
    <property type="entry name" value="EGF_3"/>
    <property type="match status" value="1"/>
</dbReference>
<feature type="disulfide bond" evidence="13">
    <location>
        <begin position="923"/>
        <end position="935"/>
    </location>
</feature>
<feature type="transmembrane region" description="Helical" evidence="15">
    <location>
        <begin position="1676"/>
        <end position="1700"/>
    </location>
</feature>
<dbReference type="InterPro" id="IPR026823">
    <property type="entry name" value="cEGF"/>
</dbReference>
<dbReference type="GO" id="GO:0005041">
    <property type="term" value="F:low-density lipoprotein particle receptor activity"/>
    <property type="evidence" value="ECO:0007669"/>
    <property type="project" value="TreeGrafter"/>
</dbReference>
<evidence type="ECO:0000256" key="7">
    <source>
        <dbReference type="ARBA" id="ARBA00022989"/>
    </source>
</evidence>
<evidence type="ECO:0000256" key="8">
    <source>
        <dbReference type="ARBA" id="ARBA00023136"/>
    </source>
</evidence>
<feature type="repeat" description="LDL-receptor class B" evidence="14">
    <location>
        <begin position="331"/>
        <end position="375"/>
    </location>
</feature>
<feature type="disulfide bond" evidence="13">
    <location>
        <begin position="930"/>
        <end position="948"/>
    </location>
</feature>
<dbReference type="GO" id="GO:0005886">
    <property type="term" value="C:plasma membrane"/>
    <property type="evidence" value="ECO:0007669"/>
    <property type="project" value="TreeGrafter"/>
</dbReference>
<feature type="disulfide bond" evidence="13">
    <location>
        <begin position="1153"/>
        <end position="1168"/>
    </location>
</feature>
<dbReference type="SUPFAM" id="SSF57196">
    <property type="entry name" value="EGF/Laminin"/>
    <property type="match status" value="2"/>
</dbReference>
<dbReference type="Gene3D" id="2.10.25.10">
    <property type="entry name" value="Laminin"/>
    <property type="match status" value="4"/>
</dbReference>
<feature type="repeat" description="LDL-receptor class B" evidence="14">
    <location>
        <begin position="1520"/>
        <end position="1561"/>
    </location>
</feature>
<feature type="disulfide bond" evidence="13">
    <location>
        <begin position="942"/>
        <end position="957"/>
    </location>
</feature>
<keyword evidence="4 15" id="KW-0812">Transmembrane</keyword>
<evidence type="ECO:0000256" key="3">
    <source>
        <dbReference type="ARBA" id="ARBA00022583"/>
    </source>
</evidence>
<feature type="disulfide bond" evidence="13">
    <location>
        <begin position="1060"/>
        <end position="1075"/>
    </location>
</feature>
<dbReference type="PROSITE" id="PS51120">
    <property type="entry name" value="LDLRB"/>
    <property type="match status" value="4"/>
</dbReference>
<evidence type="ECO:0000256" key="1">
    <source>
        <dbReference type="ARBA" id="ARBA00004479"/>
    </source>
</evidence>
<dbReference type="Pfam" id="PF00057">
    <property type="entry name" value="Ldl_recept_a"/>
    <property type="match status" value="11"/>
</dbReference>
<keyword evidence="7 15" id="KW-1133">Transmembrane helix</keyword>
<dbReference type="InterPro" id="IPR002172">
    <property type="entry name" value="LDrepeatLR_classA_rpt"/>
</dbReference>
<evidence type="ECO:0000256" key="9">
    <source>
        <dbReference type="ARBA" id="ARBA00023157"/>
    </source>
</evidence>
<dbReference type="InterPro" id="IPR018097">
    <property type="entry name" value="EGF_Ca-bd_CS"/>
</dbReference>
<feature type="disulfide bond" evidence="13">
    <location>
        <begin position="1141"/>
        <end position="1159"/>
    </location>
</feature>
<dbReference type="InterPro" id="IPR009030">
    <property type="entry name" value="Growth_fac_rcpt_cys_sf"/>
</dbReference>
<comment type="subcellular location">
    <subcellularLocation>
        <location evidence="1">Membrane</location>
        <topology evidence="1">Single-pass type I membrane protein</topology>
    </subcellularLocation>
</comment>
<dbReference type="Gene3D" id="2.120.10.30">
    <property type="entry name" value="TolB, C-terminal domain"/>
    <property type="match status" value="3"/>
</dbReference>
<evidence type="ECO:0000259" key="17">
    <source>
        <dbReference type="PROSITE" id="PS50026"/>
    </source>
</evidence>
<dbReference type="PROSITE" id="PS01209">
    <property type="entry name" value="LDLRA_1"/>
    <property type="match status" value="6"/>
</dbReference>
<feature type="disulfide bond" evidence="13">
    <location>
        <begin position="45"/>
        <end position="63"/>
    </location>
</feature>
<keyword evidence="9 12" id="KW-1015">Disulfide bond</keyword>
<dbReference type="CDD" id="cd00112">
    <property type="entry name" value="LDLa"/>
    <property type="match status" value="9"/>
</dbReference>